<dbReference type="PROSITE" id="PS51746">
    <property type="entry name" value="PPM_2"/>
    <property type="match status" value="1"/>
</dbReference>
<keyword evidence="4" id="KW-0597">Phosphoprotein</keyword>
<dbReference type="CDD" id="cd18489">
    <property type="entry name" value="BACK_BTBD7"/>
    <property type="match status" value="1"/>
</dbReference>
<dbReference type="PROSITE" id="PS50097">
    <property type="entry name" value="BTB"/>
    <property type="match status" value="2"/>
</dbReference>
<dbReference type="SUPFAM" id="SSF81606">
    <property type="entry name" value="PP2C-like"/>
    <property type="match status" value="1"/>
</dbReference>
<evidence type="ECO:0000256" key="2">
    <source>
        <dbReference type="ARBA" id="ARBA00004514"/>
    </source>
</evidence>
<dbReference type="Pfam" id="PF07707">
    <property type="entry name" value="BACK"/>
    <property type="match status" value="1"/>
</dbReference>
<comment type="subunit">
    <text evidence="10">Interacts with XIAP and BIRC7. Interacts with TRAF6 and MAP3K7; during IL-1 signaling. Identified in the TRIKA2 complex composed of MAP3K7, TAB1 and TAB2. Interacts with TRAF6 and MAPK14; these interactions allow MAPK14 autophosphorylation. Interacts with STING1; interaction takes place following cGAMP activation and promotes TAB1 recruitment to the endoplasmic reticulum, triggering MAP3K7/TAK1 activation and STING1 phosphorylation.</text>
</comment>
<comment type="function">
    <text evidence="9">Key adapter protein that plays an essential role in JNK and NF-kappa-B activation and proinflammatory cytokines production in response to stimulation with TLRs and cytokines. Mechanistically, associates with the catalytic domain of MAP3K7/TAK1 to trigger MAP3K7/TAK1 autophosphorylation leading to its full activation. Similarly, associates with MAPK14 and triggers its autophosphorylation and subsequent activation. In turn, MAPK14 phosphorylates TAB1 and inhibits MAP3K7/TAK1 activation in a feedback control mechanism. Also plays a role in recruiting MAPK14 to the TAK1 complex for the phosphorylation of the TAB2 and TAB3 regulatory subunits.</text>
</comment>
<dbReference type="InterPro" id="IPR011705">
    <property type="entry name" value="BACK"/>
</dbReference>
<keyword evidence="6" id="KW-0832">Ubl conjugation</keyword>
<keyword evidence="7" id="KW-0472">Membrane</keyword>
<evidence type="ECO:0000256" key="1">
    <source>
        <dbReference type="ARBA" id="ARBA00004397"/>
    </source>
</evidence>
<proteinExistence type="predicted"/>
<evidence type="ECO:0000256" key="6">
    <source>
        <dbReference type="ARBA" id="ARBA00022843"/>
    </source>
</evidence>
<dbReference type="InterPro" id="IPR042345">
    <property type="entry name" value="Btbd7"/>
</dbReference>
<feature type="region of interest" description="Disordered" evidence="14">
    <location>
        <begin position="1441"/>
        <end position="1479"/>
    </location>
</feature>
<feature type="compositionally biased region" description="Gly residues" evidence="14">
    <location>
        <begin position="1441"/>
        <end position="1464"/>
    </location>
</feature>
<feature type="compositionally biased region" description="Low complexity" evidence="14">
    <location>
        <begin position="1297"/>
        <end position="1338"/>
    </location>
</feature>
<evidence type="ECO:0000256" key="12">
    <source>
        <dbReference type="ARBA" id="ARBA00080486"/>
    </source>
</evidence>
<feature type="compositionally biased region" description="Low complexity" evidence="14">
    <location>
        <begin position="381"/>
        <end position="398"/>
    </location>
</feature>
<evidence type="ECO:0000256" key="3">
    <source>
        <dbReference type="ARBA" id="ARBA00022490"/>
    </source>
</evidence>
<evidence type="ECO:0000256" key="10">
    <source>
        <dbReference type="ARBA" id="ARBA00062935"/>
    </source>
</evidence>
<dbReference type="InterPro" id="IPR001932">
    <property type="entry name" value="PPM-type_phosphatase-like_dom"/>
</dbReference>
<protein>
    <recommendedName>
        <fullName evidence="11">TGF-beta-activated kinase 1 and MAP3K7-binding protein 1</fullName>
    </recommendedName>
    <alternativeName>
        <fullName evidence="12">Mitogen-activated protein kinase kinase kinase 7-interacting protein 1</fullName>
    </alternativeName>
    <alternativeName>
        <fullName evidence="13">TGF-beta-activated kinase 1-binding protein 1</fullName>
    </alternativeName>
</protein>
<dbReference type="InterPro" id="IPR011333">
    <property type="entry name" value="SKP1/BTB/POZ_sf"/>
</dbReference>
<reference evidence="17" key="1">
    <citation type="submission" date="2022-08" db="UniProtKB">
        <authorList>
            <consortium name="EnsemblMetazoa"/>
        </authorList>
    </citation>
    <scope>IDENTIFICATION</scope>
</reference>
<feature type="compositionally biased region" description="Low complexity" evidence="14">
    <location>
        <begin position="1615"/>
        <end position="1636"/>
    </location>
</feature>
<feature type="compositionally biased region" description="Low complexity" evidence="14">
    <location>
        <begin position="1544"/>
        <end position="1605"/>
    </location>
</feature>
<evidence type="ECO:0000256" key="11">
    <source>
        <dbReference type="ARBA" id="ARBA00074232"/>
    </source>
</evidence>
<dbReference type="SMART" id="SM00875">
    <property type="entry name" value="BACK"/>
    <property type="match status" value="1"/>
</dbReference>
<dbReference type="Gene3D" id="1.25.40.420">
    <property type="match status" value="1"/>
</dbReference>
<dbReference type="GO" id="GO:0007165">
    <property type="term" value="P:signal transduction"/>
    <property type="evidence" value="ECO:0007669"/>
    <property type="project" value="UniProtKB-ARBA"/>
</dbReference>
<sequence>MESMQNNNRTKSWTDDLKVCNQTGVGEAINQIYKDDGRRCEGYESRDKKCLCISDSNTSLYAILSGHNGVTVAENALQEMAAELLLGQLNVCNTDEAVKELIRQSFMSVEKGYFDSINPHVATKTAIQLHLSADGMNQYEISQQFENVLQKLDSLNNALSVGSSAVLALIHRSHLYLGNIGNCRALLCKTDEHDTLTVTQLSVDHNLLNAEEAARLFRLGLMAQNFEGVPLYSTRCIGNYLGKAGYKDCNFLSSATAEPVIFEPEIVGGIQITPACRFLVLMSSGLCRALHEIFPGDASTGNRELVRMISEEFQNQSTLGGVAQSVVHRIVQAHHDTYMQLVEEHRSVTFNSRDDVTLLIRNFNYALPKAFVNRKNGGNRSLNSTTSFSSTSSDATPTEGNYSTIHTNVSVTSSNITAPARRRRRCWTMNPGLWGCLIPCGLSYWCESKSGSDPCITTEMGATASTDCPGSSGGGGVGGGGGAAGGSVGGGMLGVSGITSTAGLTTTPLTSASGGGSGGYGPMCGVGGSGPSGGIGAAGGPGAVRERRKKVTGFATLKKKLIRRRRSSKACDHGRVLREFVSSWSPMELSALLEEYESLAALKDLSVQAELARPPATTFKQDLASLYDFKHCTDCDLVFRGTVFPVHRAILSARCSYFRDLLAGCPGYGARICLELRSSPVDVAMFSSLLRYLYTGDLCTHDPTIDVSLLRRLGEDFGTPNPLENDLRYLLETGDYADAAIVFTSEGGDYHRPDSGSSEYGFRPKLELPCHKAILSARSPFFKSMIQRRTRNISEEHQLHGTDRSLHATTRIVLDEGVIPKRYARVLLHAIYLDTVDLSLILRGNGCGSGAGSLGEVQALTHTGRARPSPLEEAMELYQIGRFLELDILAQGCEDLILEWLSLDTLATVLRWGSQPHGSAWVYRQACHYLREEFSAIVGSPVLFQLDKSQLIEALQNNFLQASELEVLQAVLKWGEQELIRRMEDREPNLLSHTAHSVTRKGIKKRDLSDVELREILSELLPHVRMDHVLPPNNEILNQAIRRGLVSTPPSHMIGDERESLRINAWIRGGKNHGLFVRPRLFMPYYEEVKVLLEDHIASQQIELLRMRRSRHHMPDIPDTLYMVSRLNSNAGTTLGGGSAAGVDVVAATTAPIPAPDAQTMESMQKRDQKLRQSPGCQRALALPLSSRSEITRQIRLRVVREFNFPDEVAELLESANCYCHDGDASGANSKGPSDYDHDSHHHSHHAHHHAHHRHDLHASQQSLDDESTPPPSPAMPGSDVEAQAAVHCFGRNMTFPRQQPQQPPQQQQQQYPSQQQPSAHHSQRPSMATHSLLAHGLHGSGGSSGNGSGPAGLHASLTNPLALIGGTHRRQELPSVIPGGDIVAYRLSAPAGGGAVGPPGGIGGGGLDLSEMGACSDGHLSDVMPDVAMATASLGQLHLGGGGGGGGPGGAGSSAAGSGGVGNGSDVPESLHLDLGDGPSHMIGAAAIGGLHHNISHHRMTPATTTFHHYMTRNLLNPMHPSTSQQATSQSQQQVHHATLQPSASSSSSSSSMLLGGHSAASSQLHGSQASLSHSGQQHQQQQQQHQQQHQQSLQQHHGSQQLLNAVGGAAVHQQQQQQPQSSQQPSLAQRSSSPYTLHRASPSLPHSSYHSGPPRFL</sequence>
<evidence type="ECO:0000256" key="7">
    <source>
        <dbReference type="ARBA" id="ARBA00023136"/>
    </source>
</evidence>
<feature type="domain" description="BTB" evidence="15">
    <location>
        <begin position="633"/>
        <end position="702"/>
    </location>
</feature>
<feature type="compositionally biased region" description="Low complexity" evidence="14">
    <location>
        <begin position="1523"/>
        <end position="1535"/>
    </location>
</feature>
<feature type="domain" description="BTB" evidence="15">
    <location>
        <begin position="737"/>
        <end position="840"/>
    </location>
</feature>
<dbReference type="CDD" id="cd00143">
    <property type="entry name" value="PP2Cc"/>
    <property type="match status" value="1"/>
</dbReference>
<dbReference type="PANTHER" id="PTHR16064:SF3">
    <property type="entry name" value="BTB_POZ DOMAIN-CONTAINING PROTEIN 7"/>
    <property type="match status" value="1"/>
</dbReference>
<feature type="region of interest" description="Disordered" evidence="14">
    <location>
        <begin position="1516"/>
        <end position="1659"/>
    </location>
</feature>
<organism evidence="17">
    <name type="scientific">Anopheles coluzzii</name>
    <name type="common">African malaria mosquito</name>
    <dbReference type="NCBI Taxonomy" id="1518534"/>
    <lineage>
        <taxon>Eukaryota</taxon>
        <taxon>Metazoa</taxon>
        <taxon>Ecdysozoa</taxon>
        <taxon>Arthropoda</taxon>
        <taxon>Hexapoda</taxon>
        <taxon>Insecta</taxon>
        <taxon>Pterygota</taxon>
        <taxon>Neoptera</taxon>
        <taxon>Endopterygota</taxon>
        <taxon>Diptera</taxon>
        <taxon>Nematocera</taxon>
        <taxon>Culicoidea</taxon>
        <taxon>Culicidae</taxon>
        <taxon>Anophelinae</taxon>
        <taxon>Anopheles</taxon>
    </lineage>
</organism>
<dbReference type="SMART" id="SM00332">
    <property type="entry name" value="PP2Cc"/>
    <property type="match status" value="1"/>
</dbReference>
<dbReference type="InterPro" id="IPR047935">
    <property type="entry name" value="BTBD7_BTB_POZ_second"/>
</dbReference>
<accession>A0A8W7PUE8</accession>
<dbReference type="EnsemblMetazoa" id="ACOM037412-RA">
    <property type="protein sequence ID" value="ACOM037412-PA.1"/>
    <property type="gene ID" value="ACOM037412"/>
</dbReference>
<evidence type="ECO:0000256" key="4">
    <source>
        <dbReference type="ARBA" id="ARBA00022553"/>
    </source>
</evidence>
<keyword evidence="3" id="KW-0963">Cytoplasm</keyword>
<dbReference type="Pfam" id="PF00481">
    <property type="entry name" value="PP2C"/>
    <property type="match status" value="1"/>
</dbReference>
<dbReference type="PANTHER" id="PTHR16064">
    <property type="entry name" value="BTB POZ DOMAIN CONTAINING 7"/>
    <property type="match status" value="1"/>
</dbReference>
<dbReference type="InterPro" id="IPR036457">
    <property type="entry name" value="PPM-type-like_dom_sf"/>
</dbReference>
<dbReference type="SUPFAM" id="SSF54695">
    <property type="entry name" value="POZ domain"/>
    <property type="match status" value="2"/>
</dbReference>
<dbReference type="InterPro" id="IPR047936">
    <property type="entry name" value="BTBD7_BACK"/>
</dbReference>
<dbReference type="InterPro" id="IPR047934">
    <property type="entry name" value="BTBD7_BTB_POZ_first"/>
</dbReference>
<evidence type="ECO:0000259" key="15">
    <source>
        <dbReference type="PROSITE" id="PS50097"/>
    </source>
</evidence>
<evidence type="ECO:0000259" key="16">
    <source>
        <dbReference type="PROSITE" id="PS51746"/>
    </source>
</evidence>
<keyword evidence="8" id="KW-0325">Glycoprotein</keyword>
<dbReference type="GO" id="GO:0061138">
    <property type="term" value="P:morphogenesis of a branching epithelium"/>
    <property type="evidence" value="ECO:0007669"/>
    <property type="project" value="InterPro"/>
</dbReference>
<feature type="compositionally biased region" description="Gly residues" evidence="14">
    <location>
        <begin position="1339"/>
        <end position="1351"/>
    </location>
</feature>
<evidence type="ECO:0000256" key="8">
    <source>
        <dbReference type="ARBA" id="ARBA00023180"/>
    </source>
</evidence>
<dbReference type="CDD" id="cd18284">
    <property type="entry name" value="BTB2_POZ_BTBD7"/>
    <property type="match status" value="1"/>
</dbReference>
<dbReference type="Gene3D" id="3.30.710.10">
    <property type="entry name" value="Potassium Channel Kv1.1, Chain A"/>
    <property type="match status" value="2"/>
</dbReference>
<dbReference type="CDD" id="cd18283">
    <property type="entry name" value="BTB1_POZ_BTBD7"/>
    <property type="match status" value="1"/>
</dbReference>
<evidence type="ECO:0000256" key="14">
    <source>
        <dbReference type="SAM" id="MobiDB-lite"/>
    </source>
</evidence>
<dbReference type="SMART" id="SM00225">
    <property type="entry name" value="BTB"/>
    <property type="match status" value="2"/>
</dbReference>
<evidence type="ECO:0000256" key="5">
    <source>
        <dbReference type="ARBA" id="ARBA00022824"/>
    </source>
</evidence>
<comment type="subcellular location">
    <subcellularLocation>
        <location evidence="2">Cytoplasm</location>
        <location evidence="2">Cytosol</location>
    </subcellularLocation>
    <subcellularLocation>
        <location evidence="1">Endoplasmic reticulum membrane</location>
        <topology evidence="1">Peripheral membrane protein</topology>
        <orientation evidence="1">Cytoplasmic side</orientation>
    </subcellularLocation>
</comment>
<evidence type="ECO:0000256" key="13">
    <source>
        <dbReference type="ARBA" id="ARBA00080658"/>
    </source>
</evidence>
<dbReference type="Pfam" id="PF00651">
    <property type="entry name" value="BTB"/>
    <property type="match status" value="1"/>
</dbReference>
<feature type="compositionally biased region" description="Basic residues" evidence="14">
    <location>
        <begin position="1241"/>
        <end position="1256"/>
    </location>
</feature>
<feature type="region of interest" description="Disordered" evidence="14">
    <location>
        <begin position="1227"/>
        <end position="1280"/>
    </location>
</feature>
<dbReference type="Proteomes" id="UP000075882">
    <property type="component" value="Unassembled WGS sequence"/>
</dbReference>
<dbReference type="InterPro" id="IPR000210">
    <property type="entry name" value="BTB/POZ_dom"/>
</dbReference>
<dbReference type="GO" id="GO:1902533">
    <property type="term" value="P:positive regulation of intracellular signal transduction"/>
    <property type="evidence" value="ECO:0007669"/>
    <property type="project" value="UniProtKB-ARBA"/>
</dbReference>
<dbReference type="FunFam" id="3.60.40.10:FF:000014">
    <property type="entry name" value="TGF-beta-activated kinase 1 and MAP3K7-binding protein 1-like"/>
    <property type="match status" value="1"/>
</dbReference>
<dbReference type="VEuPathDB" id="VectorBase:ACON2_037103"/>
<dbReference type="VEuPathDB" id="VectorBase:ACON2_040182"/>
<feature type="region of interest" description="Disordered" evidence="14">
    <location>
        <begin position="1295"/>
        <end position="1354"/>
    </location>
</feature>
<dbReference type="Gene3D" id="3.60.40.10">
    <property type="entry name" value="PPM-type phosphatase domain"/>
    <property type="match status" value="1"/>
</dbReference>
<evidence type="ECO:0000313" key="17">
    <source>
        <dbReference type="EnsemblMetazoa" id="ACOM037412-PA.1"/>
    </source>
</evidence>
<name>A0A8W7PUE8_ANOCL</name>
<dbReference type="GO" id="GO:0008047">
    <property type="term" value="F:enzyme activator activity"/>
    <property type="evidence" value="ECO:0007669"/>
    <property type="project" value="UniProtKB-ARBA"/>
</dbReference>
<feature type="domain" description="PPM-type phosphatase" evidence="16">
    <location>
        <begin position="24"/>
        <end position="363"/>
    </location>
</feature>
<keyword evidence="5" id="KW-0256">Endoplasmic reticulum</keyword>
<evidence type="ECO:0000256" key="9">
    <source>
        <dbReference type="ARBA" id="ARBA00057862"/>
    </source>
</evidence>
<dbReference type="GO" id="GO:0005829">
    <property type="term" value="C:cytosol"/>
    <property type="evidence" value="ECO:0007669"/>
    <property type="project" value="UniProtKB-SubCell"/>
</dbReference>
<feature type="region of interest" description="Disordered" evidence="14">
    <location>
        <begin position="376"/>
        <end position="406"/>
    </location>
</feature>
<dbReference type="GO" id="GO:0005789">
    <property type="term" value="C:endoplasmic reticulum membrane"/>
    <property type="evidence" value="ECO:0007669"/>
    <property type="project" value="UniProtKB-SubCell"/>
</dbReference>